<proteinExistence type="predicted"/>
<evidence type="ECO:0000313" key="2">
    <source>
        <dbReference type="EMBL" id="ADI74459.1"/>
    </source>
</evidence>
<organism evidence="2 3">
    <name type="scientific">Methanohalobium evestigatum (strain ATCC BAA-1072 / DSM 3721 / NBRC 107634 / OCM 161 / Z-7303)</name>
    <dbReference type="NCBI Taxonomy" id="644295"/>
    <lineage>
        <taxon>Archaea</taxon>
        <taxon>Methanobacteriati</taxon>
        <taxon>Methanobacteriota</taxon>
        <taxon>Stenosarchaea group</taxon>
        <taxon>Methanomicrobia</taxon>
        <taxon>Methanosarcinales</taxon>
        <taxon>Methanosarcinaceae</taxon>
        <taxon>Methanohalobium</taxon>
    </lineage>
</organism>
<protein>
    <submittedName>
        <fullName evidence="2">4-vinyl reductase 4VR</fullName>
    </submittedName>
</protein>
<dbReference type="GeneID" id="60552922"/>
<evidence type="ECO:0000259" key="1">
    <source>
        <dbReference type="SMART" id="SM00989"/>
    </source>
</evidence>
<dbReference type="PANTHER" id="PTHR35090:SF2">
    <property type="entry name" value="ARSR FAMILY TRANSCRIPTIONAL REGULATOR"/>
    <property type="match status" value="1"/>
</dbReference>
<reference evidence="2 3" key="1">
    <citation type="submission" date="2010-06" db="EMBL/GenBank/DDBJ databases">
        <title>Complete sequence chromosome of Methanohalobium evestigatum Z-7303.</title>
        <authorList>
            <consortium name="US DOE Joint Genome Institute"/>
            <person name="Lucas S."/>
            <person name="Copeland A."/>
            <person name="Lapidus A."/>
            <person name="Cheng J.-F."/>
            <person name="Bruce D."/>
            <person name="Goodwin L."/>
            <person name="Pitluck S."/>
            <person name="Saunders E."/>
            <person name="Detter J.C."/>
            <person name="Han C."/>
            <person name="Tapia R."/>
            <person name="Land M."/>
            <person name="Hauser L."/>
            <person name="Kyrpides N."/>
            <person name="Mikhailova N."/>
            <person name="Sieprawska-Lupa M."/>
            <person name="Whitman W.B."/>
            <person name="Anderson I."/>
            <person name="Woyke T."/>
        </authorList>
    </citation>
    <scope>NUCLEOTIDE SEQUENCE [LARGE SCALE GENOMIC DNA]</scope>
    <source>
        <strain evidence="3">ATCC BAA-1072 / DSM 3721 / NBRC 107634 / OCM 161 / Z-7303</strain>
    </source>
</reference>
<dbReference type="Gene3D" id="3.30.1380.20">
    <property type="entry name" value="Trafficking protein particle complex subunit 3"/>
    <property type="match status" value="1"/>
</dbReference>
<dbReference type="EMBL" id="CP002069">
    <property type="protein sequence ID" value="ADI74459.1"/>
    <property type="molecule type" value="Genomic_DNA"/>
</dbReference>
<dbReference type="Pfam" id="PF02830">
    <property type="entry name" value="V4R"/>
    <property type="match status" value="1"/>
</dbReference>
<name>D7EAU2_METEZ</name>
<evidence type="ECO:0000313" key="3">
    <source>
        <dbReference type="Proteomes" id="UP000000391"/>
    </source>
</evidence>
<accession>D7EAU2</accession>
<dbReference type="STRING" id="644295.Metev_1616"/>
<dbReference type="SMART" id="SM00989">
    <property type="entry name" value="V4R"/>
    <property type="match status" value="1"/>
</dbReference>
<dbReference type="RefSeq" id="WP_013195024.1">
    <property type="nucleotide sequence ID" value="NC_014253.1"/>
</dbReference>
<dbReference type="SUPFAM" id="SSF111126">
    <property type="entry name" value="Ligand-binding domain in the NO signalling and Golgi transport"/>
    <property type="match status" value="1"/>
</dbReference>
<gene>
    <name evidence="2" type="ordered locus">Metev_1616</name>
</gene>
<feature type="domain" description="4-vinyl reductase 4VR" evidence="1">
    <location>
        <begin position="24"/>
        <end position="86"/>
    </location>
</feature>
<dbReference type="InterPro" id="IPR004096">
    <property type="entry name" value="V4R"/>
</dbReference>
<dbReference type="AlphaFoldDB" id="D7EAU2"/>
<sequence>MLDEIAVFWSKNGLGEININNINPLEIVINNCFECCSVPPVDKKLCSFSAGLLEGIITGNTGIGGTIKETECQGSGHNHCMYKMIK</sequence>
<dbReference type="Proteomes" id="UP000000391">
    <property type="component" value="Chromosome"/>
</dbReference>
<dbReference type="HOGENOM" id="CLU_2490440_0_0_2"/>
<dbReference type="PANTHER" id="PTHR35090">
    <property type="entry name" value="DNA-DIRECTED RNA POLYMERASE SUBUNIT I"/>
    <property type="match status" value="1"/>
</dbReference>
<dbReference type="InterPro" id="IPR024096">
    <property type="entry name" value="NO_sig/Golgi_transp_ligand-bd"/>
</dbReference>
<keyword evidence="3" id="KW-1185">Reference proteome</keyword>
<dbReference type="KEGG" id="mev:Metev_1616"/>